<feature type="transmembrane region" description="Helical" evidence="13">
    <location>
        <begin position="21"/>
        <end position="39"/>
    </location>
</feature>
<evidence type="ECO:0000256" key="10">
    <source>
        <dbReference type="ARBA" id="ARBA00022989"/>
    </source>
</evidence>
<keyword evidence="11 13" id="KW-0472">Membrane</keyword>
<evidence type="ECO:0000256" key="12">
    <source>
        <dbReference type="PROSITE-ProRule" id="PRU00175"/>
    </source>
</evidence>
<feature type="transmembrane region" description="Helical" evidence="13">
    <location>
        <begin position="59"/>
        <end position="90"/>
    </location>
</feature>
<dbReference type="PROSITE" id="PS50089">
    <property type="entry name" value="ZF_RING_2"/>
    <property type="match status" value="1"/>
</dbReference>
<dbReference type="Proteomes" id="UP000886595">
    <property type="component" value="Unassembled WGS sequence"/>
</dbReference>
<dbReference type="SMART" id="SM00184">
    <property type="entry name" value="RING"/>
    <property type="match status" value="1"/>
</dbReference>
<dbReference type="InterPro" id="IPR001841">
    <property type="entry name" value="Znf_RING"/>
</dbReference>
<evidence type="ECO:0000256" key="3">
    <source>
        <dbReference type="ARBA" id="ARBA00012483"/>
    </source>
</evidence>
<feature type="domain" description="RING-type" evidence="14">
    <location>
        <begin position="150"/>
        <end position="191"/>
    </location>
</feature>
<evidence type="ECO:0000256" key="8">
    <source>
        <dbReference type="ARBA" id="ARBA00022786"/>
    </source>
</evidence>
<dbReference type="Pfam" id="PF13639">
    <property type="entry name" value="zf-RING_2"/>
    <property type="match status" value="1"/>
</dbReference>
<dbReference type="EMBL" id="JAAMPC010000010">
    <property type="protein sequence ID" value="KAG2284936.1"/>
    <property type="molecule type" value="Genomic_DNA"/>
</dbReference>
<organism evidence="15 16">
    <name type="scientific">Brassica carinata</name>
    <name type="common">Ethiopian mustard</name>
    <name type="synonym">Abyssinian cabbage</name>
    <dbReference type="NCBI Taxonomy" id="52824"/>
    <lineage>
        <taxon>Eukaryota</taxon>
        <taxon>Viridiplantae</taxon>
        <taxon>Streptophyta</taxon>
        <taxon>Embryophyta</taxon>
        <taxon>Tracheophyta</taxon>
        <taxon>Spermatophyta</taxon>
        <taxon>Magnoliopsida</taxon>
        <taxon>eudicotyledons</taxon>
        <taxon>Gunneridae</taxon>
        <taxon>Pentapetalae</taxon>
        <taxon>rosids</taxon>
        <taxon>malvids</taxon>
        <taxon>Brassicales</taxon>
        <taxon>Brassicaceae</taxon>
        <taxon>Brassiceae</taxon>
        <taxon>Brassica</taxon>
    </lineage>
</organism>
<evidence type="ECO:0000256" key="9">
    <source>
        <dbReference type="ARBA" id="ARBA00022833"/>
    </source>
</evidence>
<dbReference type="EC" id="2.3.2.27" evidence="3"/>
<keyword evidence="10 13" id="KW-1133">Transmembrane helix</keyword>
<evidence type="ECO:0000256" key="2">
    <source>
        <dbReference type="ARBA" id="ARBA00004141"/>
    </source>
</evidence>
<accession>A0A8X7RAW2</accession>
<evidence type="ECO:0000256" key="5">
    <source>
        <dbReference type="ARBA" id="ARBA00022692"/>
    </source>
</evidence>
<dbReference type="PANTHER" id="PTHR45977:SF38">
    <property type="entry name" value="RING-TYPE DOMAIN-CONTAINING PROTEIN"/>
    <property type="match status" value="1"/>
</dbReference>
<evidence type="ECO:0000256" key="6">
    <source>
        <dbReference type="ARBA" id="ARBA00022723"/>
    </source>
</evidence>
<comment type="catalytic activity">
    <reaction evidence="1">
        <text>S-ubiquitinyl-[E2 ubiquitin-conjugating enzyme]-L-cysteine + [acceptor protein]-L-lysine = [E2 ubiquitin-conjugating enzyme]-L-cysteine + N(6)-ubiquitinyl-[acceptor protein]-L-lysine.</text>
        <dbReference type="EC" id="2.3.2.27"/>
    </reaction>
</comment>
<dbReference type="GO" id="GO:0000325">
    <property type="term" value="C:plant-type vacuole"/>
    <property type="evidence" value="ECO:0007669"/>
    <property type="project" value="TreeGrafter"/>
</dbReference>
<dbReference type="PANTHER" id="PTHR45977">
    <property type="entry name" value="TARGET OF ERK KINASE MPK-1"/>
    <property type="match status" value="1"/>
</dbReference>
<evidence type="ECO:0000256" key="4">
    <source>
        <dbReference type="ARBA" id="ARBA00022679"/>
    </source>
</evidence>
<dbReference type="SUPFAM" id="SSF57850">
    <property type="entry name" value="RING/U-box"/>
    <property type="match status" value="1"/>
</dbReference>
<evidence type="ECO:0000256" key="1">
    <source>
        <dbReference type="ARBA" id="ARBA00000900"/>
    </source>
</evidence>
<keyword evidence="4" id="KW-0808">Transferase</keyword>
<protein>
    <recommendedName>
        <fullName evidence="3">RING-type E3 ubiquitin transferase</fullName>
        <ecNumber evidence="3">2.3.2.27</ecNumber>
    </recommendedName>
</protein>
<keyword evidence="9" id="KW-0862">Zinc</keyword>
<evidence type="ECO:0000313" key="15">
    <source>
        <dbReference type="EMBL" id="KAG2284936.1"/>
    </source>
</evidence>
<keyword evidence="5 13" id="KW-0812">Transmembrane</keyword>
<dbReference type="GO" id="GO:0006511">
    <property type="term" value="P:ubiquitin-dependent protein catabolic process"/>
    <property type="evidence" value="ECO:0007669"/>
    <property type="project" value="TreeGrafter"/>
</dbReference>
<evidence type="ECO:0000259" key="14">
    <source>
        <dbReference type="PROSITE" id="PS50089"/>
    </source>
</evidence>
<gene>
    <name evidence="15" type="ORF">Bca52824_044540</name>
</gene>
<dbReference type="AlphaFoldDB" id="A0A8X7RAW2"/>
<evidence type="ECO:0000313" key="16">
    <source>
        <dbReference type="Proteomes" id="UP000886595"/>
    </source>
</evidence>
<comment type="caution">
    <text evidence="15">The sequence shown here is derived from an EMBL/GenBank/DDBJ whole genome shotgun (WGS) entry which is preliminary data.</text>
</comment>
<keyword evidence="6" id="KW-0479">Metal-binding</keyword>
<dbReference type="GO" id="GO:0016567">
    <property type="term" value="P:protein ubiquitination"/>
    <property type="evidence" value="ECO:0007669"/>
    <property type="project" value="TreeGrafter"/>
</dbReference>
<evidence type="ECO:0000256" key="13">
    <source>
        <dbReference type="SAM" id="Phobius"/>
    </source>
</evidence>
<reference evidence="15 16" key="1">
    <citation type="submission" date="2020-02" db="EMBL/GenBank/DDBJ databases">
        <authorList>
            <person name="Ma Q."/>
            <person name="Huang Y."/>
            <person name="Song X."/>
            <person name="Pei D."/>
        </authorList>
    </citation>
    <scope>NUCLEOTIDE SEQUENCE [LARGE SCALE GENOMIC DNA]</scope>
    <source>
        <strain evidence="15">Sxm20200214</strain>
        <tissue evidence="15">Leaf</tissue>
    </source>
</reference>
<proteinExistence type="predicted"/>
<dbReference type="GO" id="GO:0061630">
    <property type="term" value="F:ubiquitin protein ligase activity"/>
    <property type="evidence" value="ECO:0007669"/>
    <property type="project" value="UniProtKB-EC"/>
</dbReference>
<keyword evidence="8" id="KW-0833">Ubl conjugation pathway</keyword>
<dbReference type="InterPro" id="IPR013083">
    <property type="entry name" value="Znf_RING/FYVE/PHD"/>
</dbReference>
<comment type="subcellular location">
    <subcellularLocation>
        <location evidence="2">Membrane</location>
        <topology evidence="2">Multi-pass membrane protein</topology>
    </subcellularLocation>
</comment>
<keyword evidence="16" id="KW-1185">Reference proteome</keyword>
<name>A0A8X7RAW2_BRACI</name>
<dbReference type="Gene3D" id="3.30.40.10">
    <property type="entry name" value="Zinc/RING finger domain, C3HC4 (zinc finger)"/>
    <property type="match status" value="1"/>
</dbReference>
<keyword evidence="7 12" id="KW-0863">Zinc-finger</keyword>
<dbReference type="GO" id="GO:0016020">
    <property type="term" value="C:membrane"/>
    <property type="evidence" value="ECO:0007669"/>
    <property type="project" value="UniProtKB-SubCell"/>
</dbReference>
<sequence length="206" mass="22883">MVLRLNLELVLLSILNQRMRCSHLCGGSLGFIGSVLVLRNLPKAHLNSTGSVWRFAFDVIFLVLCVAVASLIAIAVCCCLPCIIAVLYALAEREGASDEEIERLPRFKFLTVRNSEKVNGEILETHGGIMTQLGVDSPSERVLSSDEAECCVCLCEYEDGTELRELWCRHHFHEACIDKWLRINATCPLCKSNILKTDEQSGNDAV</sequence>
<dbReference type="GO" id="GO:0008270">
    <property type="term" value="F:zinc ion binding"/>
    <property type="evidence" value="ECO:0007669"/>
    <property type="project" value="UniProtKB-KW"/>
</dbReference>
<evidence type="ECO:0000256" key="7">
    <source>
        <dbReference type="ARBA" id="ARBA00022771"/>
    </source>
</evidence>
<evidence type="ECO:0000256" key="11">
    <source>
        <dbReference type="ARBA" id="ARBA00023136"/>
    </source>
</evidence>
<dbReference type="OrthoDB" id="8062037at2759"/>